<protein>
    <submittedName>
        <fullName evidence="6">Transcriptional regulator, LysR family</fullName>
    </submittedName>
</protein>
<dbReference type="PANTHER" id="PTHR30419:SF8">
    <property type="entry name" value="NITROGEN ASSIMILATION TRANSCRIPTIONAL ACTIVATOR-RELATED"/>
    <property type="match status" value="1"/>
</dbReference>
<dbReference type="GO" id="GO:0003700">
    <property type="term" value="F:DNA-binding transcription factor activity"/>
    <property type="evidence" value="ECO:0007669"/>
    <property type="project" value="InterPro"/>
</dbReference>
<dbReference type="Pfam" id="PF03466">
    <property type="entry name" value="LysR_substrate"/>
    <property type="match status" value="1"/>
</dbReference>
<evidence type="ECO:0000256" key="3">
    <source>
        <dbReference type="ARBA" id="ARBA00023125"/>
    </source>
</evidence>
<dbReference type="EMBL" id="AEDD01000001">
    <property type="protein sequence ID" value="EFM12567.1"/>
    <property type="molecule type" value="Genomic_DNA"/>
</dbReference>
<evidence type="ECO:0000313" key="7">
    <source>
        <dbReference type="Proteomes" id="UP000005387"/>
    </source>
</evidence>
<dbReference type="AlphaFoldDB" id="E0I4N6"/>
<evidence type="ECO:0000256" key="2">
    <source>
        <dbReference type="ARBA" id="ARBA00023015"/>
    </source>
</evidence>
<dbReference type="InterPro" id="IPR036390">
    <property type="entry name" value="WH_DNA-bd_sf"/>
</dbReference>
<comment type="similarity">
    <text evidence="1">Belongs to the LysR transcriptional regulatory family.</text>
</comment>
<dbReference type="SUPFAM" id="SSF46785">
    <property type="entry name" value="Winged helix' DNA-binding domain"/>
    <property type="match status" value="1"/>
</dbReference>
<dbReference type="PRINTS" id="PR00039">
    <property type="entry name" value="HTHLYSR"/>
</dbReference>
<dbReference type="eggNOG" id="COG0583">
    <property type="taxonomic scope" value="Bacteria"/>
</dbReference>
<dbReference type="GO" id="GO:0005829">
    <property type="term" value="C:cytosol"/>
    <property type="evidence" value="ECO:0007669"/>
    <property type="project" value="TreeGrafter"/>
</dbReference>
<dbReference type="InterPro" id="IPR036388">
    <property type="entry name" value="WH-like_DNA-bd_sf"/>
</dbReference>
<dbReference type="Pfam" id="PF00126">
    <property type="entry name" value="HTH_1"/>
    <property type="match status" value="1"/>
</dbReference>
<gene>
    <name evidence="6" type="ORF">PaecuDRAFT_0078</name>
</gene>
<keyword evidence="4" id="KW-0804">Transcription</keyword>
<dbReference type="GO" id="GO:0003677">
    <property type="term" value="F:DNA binding"/>
    <property type="evidence" value="ECO:0007669"/>
    <property type="project" value="UniProtKB-KW"/>
</dbReference>
<evidence type="ECO:0000256" key="1">
    <source>
        <dbReference type="ARBA" id="ARBA00009437"/>
    </source>
</evidence>
<reference evidence="6 7" key="1">
    <citation type="submission" date="2010-07" db="EMBL/GenBank/DDBJ databases">
        <title>The draft genome of Paenibacillus curdlanolyticus YK9.</title>
        <authorList>
            <consortium name="US DOE Joint Genome Institute (JGI-PGF)"/>
            <person name="Lucas S."/>
            <person name="Copeland A."/>
            <person name="Lapidus A."/>
            <person name="Cheng J.-F."/>
            <person name="Bruce D."/>
            <person name="Goodwin L."/>
            <person name="Pitluck S."/>
            <person name="Land M.L."/>
            <person name="Hauser L."/>
            <person name="Chang Y.-J."/>
            <person name="Jeffries C."/>
            <person name="Anderson I.J."/>
            <person name="Johnson E."/>
            <person name="Loganathan U."/>
            <person name="Mulhopadhyay B."/>
            <person name="Kyrpides N."/>
            <person name="Woyke T.J."/>
        </authorList>
    </citation>
    <scope>NUCLEOTIDE SEQUENCE [LARGE SCALE GENOMIC DNA]</scope>
    <source>
        <strain evidence="6 7">YK9</strain>
    </source>
</reference>
<evidence type="ECO:0000256" key="4">
    <source>
        <dbReference type="ARBA" id="ARBA00023163"/>
    </source>
</evidence>
<dbReference type="SUPFAM" id="SSF53850">
    <property type="entry name" value="Periplasmic binding protein-like II"/>
    <property type="match status" value="1"/>
</dbReference>
<dbReference type="Gene3D" id="1.10.10.10">
    <property type="entry name" value="Winged helix-like DNA-binding domain superfamily/Winged helix DNA-binding domain"/>
    <property type="match status" value="1"/>
</dbReference>
<evidence type="ECO:0000259" key="5">
    <source>
        <dbReference type="PROSITE" id="PS50931"/>
    </source>
</evidence>
<dbReference type="PANTHER" id="PTHR30419">
    <property type="entry name" value="HTH-TYPE TRANSCRIPTIONAL REGULATOR YBHD"/>
    <property type="match status" value="1"/>
</dbReference>
<dbReference type="STRING" id="717606.PaecuDRAFT_0078"/>
<proteinExistence type="inferred from homology"/>
<dbReference type="InterPro" id="IPR005119">
    <property type="entry name" value="LysR_subst-bd"/>
</dbReference>
<keyword evidence="7" id="KW-1185">Reference proteome</keyword>
<accession>E0I4N6</accession>
<dbReference type="InterPro" id="IPR000847">
    <property type="entry name" value="LysR_HTH_N"/>
</dbReference>
<sequence length="297" mass="32700">MDLKELHTFQAILQEGNFSRAAAKLNYAQSTITNQIQRLEKELGIQLFKRGWDAELTASGRIFAEEVDSLMQHWNYVAEQAKALQREEIGSLSFGGLEMLAEHVLPRAIGRFAERKPLVACQLHIGNTETLTRMVLQQQLDFAICGEPAEPAALLFEPLYEERIAFIAAADHPLSERESIVFEELLRAPIIAGGSTCLYAIRLAKHFSYYAQSPLLYNISQISAIPSFVMQLSGAVGAVLESTPVPPGVKRLKVTLDDSAIAVGLLVLRNHTYASSASKLMMGLIKDELLGTNNSAT</sequence>
<name>E0I4N6_9BACL</name>
<evidence type="ECO:0000313" key="6">
    <source>
        <dbReference type="EMBL" id="EFM12567.1"/>
    </source>
</evidence>
<organism evidence="6 7">
    <name type="scientific">Paenibacillus curdlanolyticus YK9</name>
    <dbReference type="NCBI Taxonomy" id="717606"/>
    <lineage>
        <taxon>Bacteria</taxon>
        <taxon>Bacillati</taxon>
        <taxon>Bacillota</taxon>
        <taxon>Bacilli</taxon>
        <taxon>Bacillales</taxon>
        <taxon>Paenibacillaceae</taxon>
        <taxon>Paenibacillus</taxon>
    </lineage>
</organism>
<keyword evidence="2" id="KW-0805">Transcription regulation</keyword>
<dbReference type="OrthoDB" id="9803735at2"/>
<keyword evidence="3" id="KW-0238">DNA-binding</keyword>
<dbReference type="Proteomes" id="UP000005387">
    <property type="component" value="Unassembled WGS sequence"/>
</dbReference>
<dbReference type="Gene3D" id="3.40.190.290">
    <property type="match status" value="1"/>
</dbReference>
<dbReference type="RefSeq" id="WP_006036096.1">
    <property type="nucleotide sequence ID" value="NZ_AEDD01000001.1"/>
</dbReference>
<dbReference type="PROSITE" id="PS50931">
    <property type="entry name" value="HTH_LYSR"/>
    <property type="match status" value="1"/>
</dbReference>
<dbReference type="InterPro" id="IPR050950">
    <property type="entry name" value="HTH-type_LysR_regulators"/>
</dbReference>
<feature type="domain" description="HTH lysR-type" evidence="5">
    <location>
        <begin position="1"/>
        <end position="57"/>
    </location>
</feature>